<sequence>MSRVGKNPVVVPGGVDVQVAANLVTAKGKLGELTYQATDDVSIEMKDGKVWVTPKDEGKRARAMWGTARARIQNLVKGVSEGFTRQLEITGVGYRASVQGQSLNLQLGFSHDVNYPIPAGIKVVCEKPTSIAISGADKQVVGQMAAEIRGYRPPEPYKGKGIRYSDEQILRKEGKKK</sequence>
<reference evidence="8 9" key="1">
    <citation type="submission" date="2017-04" db="EMBL/GenBank/DDBJ databases">
        <authorList>
            <person name="Afonso C.L."/>
            <person name="Miller P.J."/>
            <person name="Scott M.A."/>
            <person name="Spackman E."/>
            <person name="Goraichik I."/>
            <person name="Dimitrov K.M."/>
            <person name="Suarez D.L."/>
            <person name="Swayne D.E."/>
        </authorList>
    </citation>
    <scope>NUCLEOTIDE SEQUENCE [LARGE SCALE GENOMIC DNA]</scope>
    <source>
        <strain evidence="8 9">USBA 355</strain>
    </source>
</reference>
<evidence type="ECO:0000259" key="7">
    <source>
        <dbReference type="Pfam" id="PF00347"/>
    </source>
</evidence>
<evidence type="ECO:0000256" key="2">
    <source>
        <dbReference type="ARBA" id="ARBA00022980"/>
    </source>
</evidence>
<comment type="similarity">
    <text evidence="1 4 5">Belongs to the universal ribosomal protein uL6 family.</text>
</comment>
<dbReference type="PROSITE" id="PS00525">
    <property type="entry name" value="RIBOSOMAL_L6_1"/>
    <property type="match status" value="1"/>
</dbReference>
<accession>A0A1Y6CAF2</accession>
<evidence type="ECO:0000256" key="5">
    <source>
        <dbReference type="RuleBase" id="RU003869"/>
    </source>
</evidence>
<dbReference type="InterPro" id="IPR002358">
    <property type="entry name" value="Ribosomal_uL6_CS"/>
</dbReference>
<evidence type="ECO:0000313" key="8">
    <source>
        <dbReference type="EMBL" id="SMF42995.1"/>
    </source>
</evidence>
<dbReference type="GO" id="GO:0002181">
    <property type="term" value="P:cytoplasmic translation"/>
    <property type="evidence" value="ECO:0007669"/>
    <property type="project" value="TreeGrafter"/>
</dbReference>
<dbReference type="Gene3D" id="3.90.930.12">
    <property type="entry name" value="Ribosomal protein L6, alpha-beta domain"/>
    <property type="match status" value="2"/>
</dbReference>
<dbReference type="PANTHER" id="PTHR11655">
    <property type="entry name" value="60S/50S RIBOSOMAL PROTEIN L6/L9"/>
    <property type="match status" value="1"/>
</dbReference>
<dbReference type="PANTHER" id="PTHR11655:SF14">
    <property type="entry name" value="LARGE RIBOSOMAL SUBUNIT PROTEIN UL6M"/>
    <property type="match status" value="1"/>
</dbReference>
<dbReference type="GO" id="GO:0022625">
    <property type="term" value="C:cytosolic large ribosomal subunit"/>
    <property type="evidence" value="ECO:0007669"/>
    <property type="project" value="UniProtKB-UniRule"/>
</dbReference>
<dbReference type="GO" id="GO:0003735">
    <property type="term" value="F:structural constituent of ribosome"/>
    <property type="evidence" value="ECO:0007669"/>
    <property type="project" value="UniProtKB-UniRule"/>
</dbReference>
<evidence type="ECO:0000313" key="9">
    <source>
        <dbReference type="Proteomes" id="UP000192917"/>
    </source>
</evidence>
<dbReference type="GO" id="GO:0019843">
    <property type="term" value="F:rRNA binding"/>
    <property type="evidence" value="ECO:0007669"/>
    <property type="project" value="UniProtKB-UniRule"/>
</dbReference>
<evidence type="ECO:0000256" key="4">
    <source>
        <dbReference type="HAMAP-Rule" id="MF_01365"/>
    </source>
</evidence>
<keyword evidence="4 6" id="KW-0699">rRNA-binding</keyword>
<dbReference type="RefSeq" id="WP_085123985.1">
    <property type="nucleotide sequence ID" value="NZ_FWZX01000015.1"/>
</dbReference>
<evidence type="ECO:0000256" key="1">
    <source>
        <dbReference type="ARBA" id="ARBA00009356"/>
    </source>
</evidence>
<dbReference type="HAMAP" id="MF_01365_B">
    <property type="entry name" value="Ribosomal_uL6_B"/>
    <property type="match status" value="1"/>
</dbReference>
<organism evidence="8 9">
    <name type="scientific">Tistlia consotensis USBA 355</name>
    <dbReference type="NCBI Taxonomy" id="560819"/>
    <lineage>
        <taxon>Bacteria</taxon>
        <taxon>Pseudomonadati</taxon>
        <taxon>Pseudomonadota</taxon>
        <taxon>Alphaproteobacteria</taxon>
        <taxon>Rhodospirillales</taxon>
        <taxon>Rhodovibrionaceae</taxon>
        <taxon>Tistlia</taxon>
    </lineage>
</organism>
<dbReference type="InterPro" id="IPR000702">
    <property type="entry name" value="Ribosomal_uL6-like"/>
</dbReference>
<dbReference type="NCBIfam" id="TIGR03654">
    <property type="entry name" value="L6_bact"/>
    <property type="match status" value="1"/>
</dbReference>
<dbReference type="InterPro" id="IPR020040">
    <property type="entry name" value="Ribosomal_uL6_a/b-dom"/>
</dbReference>
<dbReference type="EMBL" id="FWZX01000015">
    <property type="protein sequence ID" value="SMF42995.1"/>
    <property type="molecule type" value="Genomic_DNA"/>
</dbReference>
<evidence type="ECO:0000256" key="6">
    <source>
        <dbReference type="RuleBase" id="RU003870"/>
    </source>
</evidence>
<dbReference type="AlphaFoldDB" id="A0A1Y6CAF2"/>
<dbReference type="PIRSF" id="PIRSF002162">
    <property type="entry name" value="Ribosomal_L6"/>
    <property type="match status" value="1"/>
</dbReference>
<keyword evidence="4 6" id="KW-0694">RNA-binding</keyword>
<evidence type="ECO:0000256" key="3">
    <source>
        <dbReference type="ARBA" id="ARBA00023274"/>
    </source>
</evidence>
<feature type="domain" description="Large ribosomal subunit protein uL6 alpha-beta" evidence="7">
    <location>
        <begin position="11"/>
        <end position="82"/>
    </location>
</feature>
<dbReference type="FunFam" id="3.90.930.12:FF:000001">
    <property type="entry name" value="50S ribosomal protein L6"/>
    <property type="match status" value="1"/>
</dbReference>
<keyword evidence="3 4" id="KW-0687">Ribonucleoprotein</keyword>
<dbReference type="Proteomes" id="UP000192917">
    <property type="component" value="Unassembled WGS sequence"/>
</dbReference>
<comment type="subunit">
    <text evidence="4">Part of the 50S ribosomal subunit.</text>
</comment>
<comment type="function">
    <text evidence="4 6">This protein binds to the 23S rRNA, and is important in its secondary structure. It is located near the subunit interface in the base of the L7/L12 stalk, and near the tRNA binding site of the peptidyltransferase center.</text>
</comment>
<dbReference type="SUPFAM" id="SSF56053">
    <property type="entry name" value="Ribosomal protein L6"/>
    <property type="match status" value="2"/>
</dbReference>
<dbReference type="Pfam" id="PF00347">
    <property type="entry name" value="Ribosomal_L6"/>
    <property type="match status" value="2"/>
</dbReference>
<proteinExistence type="inferred from homology"/>
<dbReference type="PRINTS" id="PR00059">
    <property type="entry name" value="RIBOSOMALL6"/>
</dbReference>
<keyword evidence="9" id="KW-1185">Reference proteome</keyword>
<feature type="domain" description="Large ribosomal subunit protein uL6 alpha-beta" evidence="7">
    <location>
        <begin position="91"/>
        <end position="164"/>
    </location>
</feature>
<dbReference type="STRING" id="560819.SAMN05428998_11518"/>
<gene>
    <name evidence="4" type="primary">rplF</name>
    <name evidence="8" type="ORF">SAMN05428998_11518</name>
</gene>
<dbReference type="InterPro" id="IPR019906">
    <property type="entry name" value="Ribosomal_uL6_bac-type"/>
</dbReference>
<protein>
    <recommendedName>
        <fullName evidence="4">Large ribosomal subunit protein uL6</fullName>
    </recommendedName>
</protein>
<dbReference type="InterPro" id="IPR036789">
    <property type="entry name" value="Ribosomal_uL6-like_a/b-dom_sf"/>
</dbReference>
<keyword evidence="2 4" id="KW-0689">Ribosomal protein</keyword>
<name>A0A1Y6CAF2_9PROT</name>